<organism evidence="2 3">
    <name type="scientific">Yoonia sediminilitoris</name>
    <dbReference type="NCBI Taxonomy" id="1286148"/>
    <lineage>
        <taxon>Bacteria</taxon>
        <taxon>Pseudomonadati</taxon>
        <taxon>Pseudomonadota</taxon>
        <taxon>Alphaproteobacteria</taxon>
        <taxon>Rhodobacterales</taxon>
        <taxon>Paracoccaceae</taxon>
        <taxon>Yoonia</taxon>
    </lineage>
</organism>
<reference evidence="2 3" key="1">
    <citation type="submission" date="2018-04" db="EMBL/GenBank/DDBJ databases">
        <title>Genomic Encyclopedia of Archaeal and Bacterial Type Strains, Phase II (KMG-II): from individual species to whole genera.</title>
        <authorList>
            <person name="Goeker M."/>
        </authorList>
    </citation>
    <scope>NUCLEOTIDE SEQUENCE [LARGE SCALE GENOMIC DNA]</scope>
    <source>
        <strain evidence="2 3">DSM 29955</strain>
    </source>
</reference>
<evidence type="ECO:0000313" key="2">
    <source>
        <dbReference type="EMBL" id="PUB16156.1"/>
    </source>
</evidence>
<dbReference type="EMBL" id="QBUD01000003">
    <property type="protein sequence ID" value="PUB16156.1"/>
    <property type="molecule type" value="Genomic_DNA"/>
</dbReference>
<feature type="region of interest" description="Disordered" evidence="1">
    <location>
        <begin position="54"/>
        <end position="76"/>
    </location>
</feature>
<evidence type="ECO:0000256" key="1">
    <source>
        <dbReference type="SAM" id="MobiDB-lite"/>
    </source>
</evidence>
<evidence type="ECO:0000313" key="3">
    <source>
        <dbReference type="Proteomes" id="UP000244523"/>
    </source>
</evidence>
<gene>
    <name evidence="2" type="ORF">C8N45_1038</name>
</gene>
<sequence>MGSSCDVENRPHFLAADCMNDWYKRCAIPPRPVHLRRLSCNVCGQQDFGTSALGSAPTNAARGTDTRFRMANGGTVRQDSSEIDTLSDAQGVFEFHAKVAYNTIDLCVTK</sequence>
<name>A0A2T6KJN1_9RHOB</name>
<protein>
    <submittedName>
        <fullName evidence="2">Uncharacterized protein</fullName>
    </submittedName>
</protein>
<comment type="caution">
    <text evidence="2">The sequence shown here is derived from an EMBL/GenBank/DDBJ whole genome shotgun (WGS) entry which is preliminary data.</text>
</comment>
<proteinExistence type="predicted"/>
<dbReference type="AlphaFoldDB" id="A0A2T6KJN1"/>
<dbReference type="Proteomes" id="UP000244523">
    <property type="component" value="Unassembled WGS sequence"/>
</dbReference>
<keyword evidence="3" id="KW-1185">Reference proteome</keyword>
<accession>A0A2T6KJN1</accession>